<feature type="transmembrane region" description="Helical" evidence="7">
    <location>
        <begin position="158"/>
        <end position="176"/>
    </location>
</feature>
<keyword evidence="5 7" id="KW-0472">Membrane</keyword>
<gene>
    <name evidence="8" type="ORF">E1B28_003541</name>
</gene>
<feature type="region of interest" description="Disordered" evidence="6">
    <location>
        <begin position="1"/>
        <end position="41"/>
    </location>
</feature>
<evidence type="ECO:0000256" key="6">
    <source>
        <dbReference type="SAM" id="MobiDB-lite"/>
    </source>
</evidence>
<evidence type="ECO:0000256" key="1">
    <source>
        <dbReference type="ARBA" id="ARBA00004141"/>
    </source>
</evidence>
<evidence type="ECO:0000256" key="4">
    <source>
        <dbReference type="ARBA" id="ARBA00022989"/>
    </source>
</evidence>
<dbReference type="InterPro" id="IPR001958">
    <property type="entry name" value="Tet-R_TetA/multi-R_MdtG-like"/>
</dbReference>
<dbReference type="GeneID" id="66072617"/>
<feature type="compositionally biased region" description="Low complexity" evidence="6">
    <location>
        <begin position="29"/>
        <end position="38"/>
    </location>
</feature>
<protein>
    <recommendedName>
        <fullName evidence="10">Major facilitator superfamily MFS-1</fullName>
    </recommendedName>
</protein>
<evidence type="ECO:0000256" key="2">
    <source>
        <dbReference type="ARBA" id="ARBA00022448"/>
    </source>
</evidence>
<dbReference type="OrthoDB" id="10262656at2759"/>
<name>A0A9P7RM19_9AGAR</name>
<feature type="transmembrane region" description="Helical" evidence="7">
    <location>
        <begin position="83"/>
        <end position="106"/>
    </location>
</feature>
<dbReference type="AlphaFoldDB" id="A0A9P7RM19"/>
<feature type="transmembrane region" description="Helical" evidence="7">
    <location>
        <begin position="126"/>
        <end position="151"/>
    </location>
</feature>
<dbReference type="Pfam" id="PF07690">
    <property type="entry name" value="MFS_1"/>
    <property type="match status" value="1"/>
</dbReference>
<dbReference type="PRINTS" id="PR01035">
    <property type="entry name" value="TCRTETA"/>
</dbReference>
<evidence type="ECO:0000313" key="9">
    <source>
        <dbReference type="Proteomes" id="UP001049176"/>
    </source>
</evidence>
<keyword evidence="4 7" id="KW-1133">Transmembrane helix</keyword>
<organism evidence="8 9">
    <name type="scientific">Marasmius oreades</name>
    <name type="common">fairy-ring Marasmius</name>
    <dbReference type="NCBI Taxonomy" id="181124"/>
    <lineage>
        <taxon>Eukaryota</taxon>
        <taxon>Fungi</taxon>
        <taxon>Dikarya</taxon>
        <taxon>Basidiomycota</taxon>
        <taxon>Agaricomycotina</taxon>
        <taxon>Agaricomycetes</taxon>
        <taxon>Agaricomycetidae</taxon>
        <taxon>Agaricales</taxon>
        <taxon>Marasmiineae</taxon>
        <taxon>Marasmiaceae</taxon>
        <taxon>Marasmius</taxon>
    </lineage>
</organism>
<comment type="subcellular location">
    <subcellularLocation>
        <location evidence="1">Membrane</location>
        <topology evidence="1">Multi-pass membrane protein</topology>
    </subcellularLocation>
</comment>
<dbReference type="InterPro" id="IPR036259">
    <property type="entry name" value="MFS_trans_sf"/>
</dbReference>
<sequence>MTPTKAIRISIPQAFDEPEDNEGNERRQNQSSGQGSSGIPIFRSFSISDIWNRNDGAEDVNGSKARIPSIVQSSGEVYYATPLPILSMVVLSIAMLTEFLSANVAGPFMLFMVKGFGVSAEDSETAFWTGILVAMFFLTQFLTSLIWAALAEKYSPRAVLILCLLGSALSTLAFGASDTLMVAMISRLAQGVFAGSIGVTKSSIGAVTDSSNEGRAYAILGFCWGFGGVSGAVIGGTFERPAMKWPSVFGTIPFFTDFPYMLPCMVASSIMVTGSCLAYFLGPDLGPCTGKQHLTREKITIPLPAEEADGEGSSRSIKSFRYLSKKLSGIFNNPFIPDSEERMPLLFAPHTFTQNQTTCMQDQLPTGSSTPAIHRNLTYAFTTHYHGYPLDRNQTMTMESNRSSFIGQRSARDATVNGILRRPRSNHSNRSTRISYTDIEVGTAPEDYGRLSSSAAGKRLSLIDRVVLANENAHMSGIADFWVASAISLEGSNTIDDLYDVEGDVDTHSDNDDADRGRGDTRSIFSRRSVSNQRISKLADRRPFFGRQMSDSTGFPVVSVRNNMPTSPVQTRAVAHSPIRASYFDSDSRFFPRTETVDSTNNLRVEPVLRPIIESRRMSNFYSPASDHVEEGLDEEVRIAGVAFYHS</sequence>
<dbReference type="PANTHER" id="PTHR23504">
    <property type="entry name" value="MAJOR FACILITATOR SUPERFAMILY DOMAIN-CONTAINING PROTEIN 10"/>
    <property type="match status" value="1"/>
</dbReference>
<keyword evidence="9" id="KW-1185">Reference proteome</keyword>
<evidence type="ECO:0000256" key="7">
    <source>
        <dbReference type="SAM" id="Phobius"/>
    </source>
</evidence>
<comment type="caution">
    <text evidence="8">The sequence shown here is derived from an EMBL/GenBank/DDBJ whole genome shotgun (WGS) entry which is preliminary data.</text>
</comment>
<evidence type="ECO:0000256" key="5">
    <source>
        <dbReference type="ARBA" id="ARBA00023136"/>
    </source>
</evidence>
<dbReference type="PANTHER" id="PTHR23504:SF17">
    <property type="entry name" value="MAJOR FACILITATOR SUPERFAMILY (MFS) PROFILE DOMAIN-CONTAINING PROTEIN"/>
    <property type="match status" value="1"/>
</dbReference>
<feature type="transmembrane region" description="Helical" evidence="7">
    <location>
        <begin position="258"/>
        <end position="281"/>
    </location>
</feature>
<dbReference type="Proteomes" id="UP001049176">
    <property type="component" value="Chromosome 11"/>
</dbReference>
<keyword evidence="2" id="KW-0813">Transport</keyword>
<evidence type="ECO:0000313" key="8">
    <source>
        <dbReference type="EMBL" id="KAG7086019.1"/>
    </source>
</evidence>
<dbReference type="EMBL" id="CM032191">
    <property type="protein sequence ID" value="KAG7086019.1"/>
    <property type="molecule type" value="Genomic_DNA"/>
</dbReference>
<proteinExistence type="predicted"/>
<dbReference type="SUPFAM" id="SSF103473">
    <property type="entry name" value="MFS general substrate transporter"/>
    <property type="match status" value="1"/>
</dbReference>
<evidence type="ECO:0000256" key="3">
    <source>
        <dbReference type="ARBA" id="ARBA00022692"/>
    </source>
</evidence>
<dbReference type="RefSeq" id="XP_043002490.1">
    <property type="nucleotide sequence ID" value="XM_043160533.1"/>
</dbReference>
<keyword evidence="3 7" id="KW-0812">Transmembrane</keyword>
<dbReference type="KEGG" id="more:E1B28_003541"/>
<accession>A0A9P7RM19</accession>
<reference evidence="8" key="1">
    <citation type="journal article" date="2021" name="Genome Biol. Evol.">
        <title>The assembled and annotated genome of the fairy-ring fungus Marasmius oreades.</title>
        <authorList>
            <person name="Hiltunen M."/>
            <person name="Ament-Velasquez S.L."/>
            <person name="Johannesson H."/>
        </authorList>
    </citation>
    <scope>NUCLEOTIDE SEQUENCE</scope>
    <source>
        <strain evidence="8">03SP1</strain>
    </source>
</reference>
<dbReference type="GO" id="GO:0022857">
    <property type="term" value="F:transmembrane transporter activity"/>
    <property type="evidence" value="ECO:0007669"/>
    <property type="project" value="InterPro"/>
</dbReference>
<dbReference type="GO" id="GO:0016020">
    <property type="term" value="C:membrane"/>
    <property type="evidence" value="ECO:0007669"/>
    <property type="project" value="UniProtKB-SubCell"/>
</dbReference>
<dbReference type="Gene3D" id="1.20.1250.20">
    <property type="entry name" value="MFS general substrate transporter like domains"/>
    <property type="match status" value="1"/>
</dbReference>
<feature type="transmembrane region" description="Helical" evidence="7">
    <location>
        <begin position="216"/>
        <end position="238"/>
    </location>
</feature>
<evidence type="ECO:0008006" key="10">
    <source>
        <dbReference type="Google" id="ProtNLM"/>
    </source>
</evidence>
<dbReference type="InterPro" id="IPR011701">
    <property type="entry name" value="MFS"/>
</dbReference>